<evidence type="ECO:0000313" key="20">
    <source>
        <dbReference type="EMBL" id="KAG5172315.1"/>
    </source>
</evidence>
<feature type="binding site" evidence="17">
    <location>
        <position position="287"/>
    </location>
    <ligand>
        <name>Mg(2+)</name>
        <dbReference type="ChEBI" id="CHEBI:18420"/>
        <label>1</label>
    </ligand>
</feature>
<dbReference type="InterPro" id="IPR036291">
    <property type="entry name" value="NAD(P)-bd_dom_sf"/>
</dbReference>
<evidence type="ECO:0000256" key="2">
    <source>
        <dbReference type="ARBA" id="ARBA00004173"/>
    </source>
</evidence>
<evidence type="ECO:0000256" key="9">
    <source>
        <dbReference type="ARBA" id="ARBA00022842"/>
    </source>
</evidence>
<dbReference type="NCBIfam" id="TIGR00465">
    <property type="entry name" value="ilvC"/>
    <property type="match status" value="1"/>
</dbReference>
<keyword evidence="13" id="KW-0496">Mitochondrion</keyword>
<reference evidence="20" key="1">
    <citation type="submission" date="2021-02" db="EMBL/GenBank/DDBJ databases">
        <title>Psilocybe cubensis genome.</title>
        <authorList>
            <person name="Mckernan K.J."/>
            <person name="Crawford S."/>
            <person name="Trippe A."/>
            <person name="Kane L.T."/>
            <person name="Mclaughlin S."/>
        </authorList>
    </citation>
    <scope>NUCLEOTIDE SEQUENCE [LARGE SCALE GENOMIC DNA]</scope>
    <source>
        <strain evidence="20">MGC-MH-2018</strain>
    </source>
</reference>
<dbReference type="PROSITE" id="PS51850">
    <property type="entry name" value="KARI_N"/>
    <property type="match status" value="1"/>
</dbReference>
<dbReference type="InterPro" id="IPR013023">
    <property type="entry name" value="KARI"/>
</dbReference>
<evidence type="ECO:0000256" key="15">
    <source>
        <dbReference type="ARBA" id="ARBA00030209"/>
    </source>
</evidence>
<evidence type="ECO:0000256" key="3">
    <source>
        <dbReference type="ARBA" id="ARBA00004864"/>
    </source>
</evidence>
<evidence type="ECO:0000256" key="13">
    <source>
        <dbReference type="ARBA" id="ARBA00023128"/>
    </source>
</evidence>
<dbReference type="Pfam" id="PF07991">
    <property type="entry name" value="KARI_N"/>
    <property type="match status" value="1"/>
</dbReference>
<feature type="binding site" evidence="17">
    <location>
        <position position="283"/>
    </location>
    <ligand>
        <name>Mg(2+)</name>
        <dbReference type="ChEBI" id="CHEBI:18420"/>
        <label>2</label>
    </ligand>
</feature>
<protein>
    <recommendedName>
        <fullName evidence="6">ketol-acid reductoisomerase (NADP(+))</fullName>
        <ecNumber evidence="6">1.1.1.86</ecNumber>
    </recommendedName>
    <alternativeName>
        <fullName evidence="16">Acetohydroxy-acid reductoisomerase</fullName>
    </alternativeName>
    <alternativeName>
        <fullName evidence="15">Alpha-keto-beta-hydroxylacyl reductoisomerase</fullName>
    </alternativeName>
</protein>
<evidence type="ECO:0000256" key="10">
    <source>
        <dbReference type="ARBA" id="ARBA00022857"/>
    </source>
</evidence>
<keyword evidence="10" id="KW-0521">NADP</keyword>
<dbReference type="OrthoDB" id="10255643at2759"/>
<keyword evidence="8 17" id="KW-0479">Metal-binding</keyword>
<feature type="binding site" evidence="17">
    <location>
        <position position="323"/>
    </location>
    <ligand>
        <name>Mg(2+)</name>
        <dbReference type="ChEBI" id="CHEBI:18420"/>
        <label>2</label>
    </ligand>
</feature>
<feature type="binding site" evidence="17">
    <location>
        <position position="283"/>
    </location>
    <ligand>
        <name>Mg(2+)</name>
        <dbReference type="ChEBI" id="CHEBI:18420"/>
        <label>1</label>
    </ligand>
</feature>
<dbReference type="UniPathway" id="UPA00047">
    <property type="reaction ID" value="UER00056"/>
</dbReference>
<dbReference type="Gene3D" id="3.40.50.720">
    <property type="entry name" value="NAD(P)-binding Rossmann-like Domain"/>
    <property type="match status" value="1"/>
</dbReference>
<dbReference type="GO" id="GO:0009097">
    <property type="term" value="P:isoleucine biosynthetic process"/>
    <property type="evidence" value="ECO:0007669"/>
    <property type="project" value="UniProtKB-UniRule"/>
</dbReference>
<dbReference type="PROSITE" id="PS51851">
    <property type="entry name" value="KARI_C"/>
    <property type="match status" value="1"/>
</dbReference>
<comment type="similarity">
    <text evidence="5 17">Belongs to the ketol-acid reductoisomerase family.</text>
</comment>
<name>A0A8H7Y250_PSICU</name>
<gene>
    <name evidence="20" type="ORF">JR316_001812</name>
</gene>
<evidence type="ECO:0000256" key="8">
    <source>
        <dbReference type="ARBA" id="ARBA00022723"/>
    </source>
</evidence>
<comment type="caution">
    <text evidence="20">The sequence shown here is derived from an EMBL/GenBank/DDBJ whole genome shotgun (WGS) entry which is preliminary data.</text>
</comment>
<keyword evidence="14 17" id="KW-0100">Branched-chain amino acid biosynthesis</keyword>
<evidence type="ECO:0000256" key="4">
    <source>
        <dbReference type="ARBA" id="ARBA00004885"/>
    </source>
</evidence>
<dbReference type="PANTHER" id="PTHR21371">
    <property type="entry name" value="KETOL-ACID REDUCTOISOMERASE, MITOCHONDRIAL"/>
    <property type="match status" value="1"/>
</dbReference>
<accession>A0A8H7Y250</accession>
<dbReference type="PANTHER" id="PTHR21371:SF1">
    <property type="entry name" value="KETOL-ACID REDUCTOISOMERASE, MITOCHONDRIAL"/>
    <property type="match status" value="1"/>
</dbReference>
<dbReference type="EMBL" id="JAFIQS010000002">
    <property type="protein sequence ID" value="KAG5172315.1"/>
    <property type="molecule type" value="Genomic_DNA"/>
</dbReference>
<dbReference type="InterPro" id="IPR008927">
    <property type="entry name" value="6-PGluconate_DH-like_C_sf"/>
</dbReference>
<evidence type="ECO:0000256" key="12">
    <source>
        <dbReference type="ARBA" id="ARBA00023002"/>
    </source>
</evidence>
<dbReference type="InterPro" id="IPR013116">
    <property type="entry name" value="KARI_N"/>
</dbReference>
<keyword evidence="7 17" id="KW-0028">Amino-acid biosynthesis</keyword>
<dbReference type="InterPro" id="IPR013328">
    <property type="entry name" value="6PGD_dom2"/>
</dbReference>
<dbReference type="GO" id="GO:0009099">
    <property type="term" value="P:L-valine biosynthetic process"/>
    <property type="evidence" value="ECO:0007669"/>
    <property type="project" value="UniProtKB-UniRule"/>
</dbReference>
<dbReference type="GO" id="GO:0004455">
    <property type="term" value="F:ketol-acid reductoisomerase activity"/>
    <property type="evidence" value="ECO:0007669"/>
    <property type="project" value="UniProtKB-UniRule"/>
</dbReference>
<evidence type="ECO:0000259" key="18">
    <source>
        <dbReference type="PROSITE" id="PS51850"/>
    </source>
</evidence>
<evidence type="ECO:0000256" key="1">
    <source>
        <dbReference type="ARBA" id="ARBA00001946"/>
    </source>
</evidence>
<comment type="pathway">
    <text evidence="4">Amino-acid biosynthesis; L-isoleucine biosynthesis; L-isoleucine from 2-oxobutanoate: step 2/4.</text>
</comment>
<dbReference type="FunFam" id="3.40.50.720:FF:000167">
    <property type="entry name" value="Ketol-acid reductoisomerase, mitochondrial"/>
    <property type="match status" value="1"/>
</dbReference>
<dbReference type="GO" id="GO:0046872">
    <property type="term" value="F:metal ion binding"/>
    <property type="evidence" value="ECO:0007669"/>
    <property type="project" value="UniProtKB-UniRule"/>
</dbReference>
<dbReference type="SUPFAM" id="SSF48179">
    <property type="entry name" value="6-phosphogluconate dehydrogenase C-terminal domain-like"/>
    <property type="match status" value="1"/>
</dbReference>
<keyword evidence="9 17" id="KW-0460">Magnesium</keyword>
<evidence type="ECO:0000259" key="19">
    <source>
        <dbReference type="PROSITE" id="PS51851"/>
    </source>
</evidence>
<proteinExistence type="inferred from homology"/>
<dbReference type="EC" id="1.1.1.86" evidence="6"/>
<evidence type="ECO:0000256" key="11">
    <source>
        <dbReference type="ARBA" id="ARBA00022946"/>
    </source>
</evidence>
<feature type="binding site" evidence="17">
    <location>
        <position position="319"/>
    </location>
    <ligand>
        <name>Mg(2+)</name>
        <dbReference type="ChEBI" id="CHEBI:18420"/>
        <label>2</label>
    </ligand>
</feature>
<dbReference type="Gene3D" id="1.10.1040.10">
    <property type="entry name" value="N-(1-d-carboxylethyl)-l-norvaline Dehydrogenase, domain 2"/>
    <property type="match status" value="3"/>
</dbReference>
<dbReference type="SUPFAM" id="SSF51735">
    <property type="entry name" value="NAD(P)-binding Rossmann-fold domains"/>
    <property type="match status" value="1"/>
</dbReference>
<evidence type="ECO:0000256" key="16">
    <source>
        <dbReference type="ARBA" id="ARBA00030593"/>
    </source>
</evidence>
<feature type="domain" description="KARI N-terminal Rossmann" evidence="18">
    <location>
        <begin position="85"/>
        <end position="274"/>
    </location>
</feature>
<dbReference type="AlphaFoldDB" id="A0A8H7Y250"/>
<comment type="subcellular location">
    <subcellularLocation>
        <location evidence="2">Mitochondrion</location>
    </subcellularLocation>
</comment>
<dbReference type="FunFam" id="1.10.1040.10:FF:000003">
    <property type="entry name" value="Ketol-acid reductoisomerase, mitochondrial"/>
    <property type="match status" value="1"/>
</dbReference>
<feature type="domain" description="KARI C-terminal knotted" evidence="19">
    <location>
        <begin position="275"/>
        <end position="422"/>
    </location>
</feature>
<dbReference type="Pfam" id="PF01450">
    <property type="entry name" value="KARI_C"/>
    <property type="match status" value="1"/>
</dbReference>
<sequence>MLNLTKILGRRLSSRAVSTTAPKYSSSIASCDAMLSRHPVNAAVRYMTLTPPASATSRRVIIPSLVTTHHPHVRGMKTLDFGGTMESVYERGDWPVAKLQRYFEHDTLAVIGYGSQGHGQALNARDHGLNVVVGVREDGVSWKQAQDEGWVPGETLFSIEEAISRGTIIMLLLSDAAQSQLWPQISPLITKGKTLYFSHGFSITYSEDTGVVPPKDIDVILVAPKGTGKSVRLLFKEGRGVNSSIAVYQDVTGNAKEKAIALGVAIGSGYLYETTFQKEVYSDLFGERGILMGALMGIFLAQYKVLRANGHTPSEAFNETVEEATQTLYPLIGEYGMEYMANACSTTARRGALDWAPIFEKTTMPVFERLYESVRNGTETRNALKFNGRSTYREDLAKELREVDEQEIWRVGKVVRSLRPESRR</sequence>
<dbReference type="InterPro" id="IPR000506">
    <property type="entry name" value="KARI_C"/>
</dbReference>
<comment type="cofactor">
    <cofactor evidence="1">
        <name>Mg(2+)</name>
        <dbReference type="ChEBI" id="CHEBI:18420"/>
    </cofactor>
</comment>
<evidence type="ECO:0000256" key="6">
    <source>
        <dbReference type="ARBA" id="ARBA00013102"/>
    </source>
</evidence>
<organism evidence="20">
    <name type="scientific">Psilocybe cubensis</name>
    <name type="common">Psychedelic mushroom</name>
    <name type="synonym">Stropharia cubensis</name>
    <dbReference type="NCBI Taxonomy" id="181762"/>
    <lineage>
        <taxon>Eukaryota</taxon>
        <taxon>Fungi</taxon>
        <taxon>Dikarya</taxon>
        <taxon>Basidiomycota</taxon>
        <taxon>Agaricomycotina</taxon>
        <taxon>Agaricomycetes</taxon>
        <taxon>Agaricomycetidae</taxon>
        <taxon>Agaricales</taxon>
        <taxon>Agaricineae</taxon>
        <taxon>Strophariaceae</taxon>
        <taxon>Psilocybe</taxon>
    </lineage>
</organism>
<evidence type="ECO:0000256" key="14">
    <source>
        <dbReference type="ARBA" id="ARBA00023304"/>
    </source>
</evidence>
<keyword evidence="11" id="KW-0809">Transit peptide</keyword>
<evidence type="ECO:0000256" key="5">
    <source>
        <dbReference type="ARBA" id="ARBA00010318"/>
    </source>
</evidence>
<evidence type="ECO:0000256" key="17">
    <source>
        <dbReference type="PROSITE-ProRule" id="PRU01198"/>
    </source>
</evidence>
<feature type="binding site" evidence="17">
    <location>
        <position position="345"/>
    </location>
    <ligand>
        <name>substrate</name>
    </ligand>
</feature>
<dbReference type="GO" id="GO:0005759">
    <property type="term" value="C:mitochondrial matrix"/>
    <property type="evidence" value="ECO:0007669"/>
    <property type="project" value="UniProtKB-ARBA"/>
</dbReference>
<comment type="pathway">
    <text evidence="3">Amino-acid biosynthesis; L-valine biosynthesis; L-valine from pyruvate: step 2/4.</text>
</comment>
<evidence type="ECO:0000256" key="7">
    <source>
        <dbReference type="ARBA" id="ARBA00022605"/>
    </source>
</evidence>
<keyword evidence="12 17" id="KW-0560">Oxidoreductase</keyword>
<dbReference type="UniPathway" id="UPA00049">
    <property type="reaction ID" value="UER00060"/>
</dbReference>